<gene>
    <name evidence="2" type="ORF">CSUI_002496</name>
</gene>
<feature type="signal peptide" evidence="1">
    <location>
        <begin position="1"/>
        <end position="20"/>
    </location>
</feature>
<dbReference type="VEuPathDB" id="ToxoDB:CSUI_002496"/>
<protein>
    <submittedName>
        <fullName evidence="2">Uncharacterized protein</fullName>
    </submittedName>
</protein>
<reference evidence="2 3" key="1">
    <citation type="journal article" date="2017" name="Int. J. Parasitol.">
        <title>The genome of the protozoan parasite Cystoisospora suis and a reverse vaccinology approach to identify vaccine candidates.</title>
        <authorList>
            <person name="Palmieri N."/>
            <person name="Shrestha A."/>
            <person name="Ruttkowski B."/>
            <person name="Beck T."/>
            <person name="Vogl C."/>
            <person name="Tomley F."/>
            <person name="Blake D.P."/>
            <person name="Joachim A."/>
        </authorList>
    </citation>
    <scope>NUCLEOTIDE SEQUENCE [LARGE SCALE GENOMIC DNA]</scope>
    <source>
        <strain evidence="2 3">Wien I</strain>
    </source>
</reference>
<sequence length="233" mass="26548">MHIQTVGLLLFLHVARRSEGLLKVQRGAFLFPRVYTEQACASACPLTWCFRKLKAGKPSAKKLLSQAGCLPEEFQTVPYGGIGSTELSHAVPPLDSLFVGKYSVHWTIRDFRRKWSWRQRHDRAPPLRTSRFPFAGLNMVQIRFWPAGNQCGKPGFVSLGVNIPECWRNLHYPVNLFVDSVKKGPFRLHSPEYFQVANSFCRLEDLDLRENEITLGFEVAPKLFSNPGENKCN</sequence>
<dbReference type="AlphaFoldDB" id="A0A2C6L8L4"/>
<evidence type="ECO:0000313" key="2">
    <source>
        <dbReference type="EMBL" id="PHJ23655.1"/>
    </source>
</evidence>
<dbReference type="EMBL" id="MIGC01001044">
    <property type="protein sequence ID" value="PHJ23655.1"/>
    <property type="molecule type" value="Genomic_DNA"/>
</dbReference>
<comment type="caution">
    <text evidence="2">The sequence shown here is derived from an EMBL/GenBank/DDBJ whole genome shotgun (WGS) entry which is preliminary data.</text>
</comment>
<evidence type="ECO:0000313" key="3">
    <source>
        <dbReference type="Proteomes" id="UP000221165"/>
    </source>
</evidence>
<dbReference type="RefSeq" id="XP_067925330.1">
    <property type="nucleotide sequence ID" value="XM_068062696.1"/>
</dbReference>
<dbReference type="OrthoDB" id="365182at2759"/>
<proteinExistence type="predicted"/>
<name>A0A2C6L8L4_9APIC</name>
<keyword evidence="3" id="KW-1185">Reference proteome</keyword>
<organism evidence="2 3">
    <name type="scientific">Cystoisospora suis</name>
    <dbReference type="NCBI Taxonomy" id="483139"/>
    <lineage>
        <taxon>Eukaryota</taxon>
        <taxon>Sar</taxon>
        <taxon>Alveolata</taxon>
        <taxon>Apicomplexa</taxon>
        <taxon>Conoidasida</taxon>
        <taxon>Coccidia</taxon>
        <taxon>Eucoccidiorida</taxon>
        <taxon>Eimeriorina</taxon>
        <taxon>Sarcocystidae</taxon>
        <taxon>Cystoisospora</taxon>
    </lineage>
</organism>
<keyword evidence="1" id="KW-0732">Signal</keyword>
<evidence type="ECO:0000256" key="1">
    <source>
        <dbReference type="SAM" id="SignalP"/>
    </source>
</evidence>
<feature type="chain" id="PRO_5012632306" evidence="1">
    <location>
        <begin position="21"/>
        <end position="233"/>
    </location>
</feature>
<accession>A0A2C6L8L4</accession>
<dbReference type="GeneID" id="94425907"/>
<dbReference type="Proteomes" id="UP000221165">
    <property type="component" value="Unassembled WGS sequence"/>
</dbReference>